<dbReference type="AlphaFoldDB" id="A0A0C3D7E1"/>
<dbReference type="OrthoDB" id="164951at2759"/>
<evidence type="ECO:0000313" key="2">
    <source>
        <dbReference type="Proteomes" id="UP000053989"/>
    </source>
</evidence>
<dbReference type="HOGENOM" id="CLU_894749_0_0_1"/>
<reference evidence="2" key="2">
    <citation type="submission" date="2015-01" db="EMBL/GenBank/DDBJ databases">
        <title>Evolutionary Origins and Diversification of the Mycorrhizal Mutualists.</title>
        <authorList>
            <consortium name="DOE Joint Genome Institute"/>
            <consortium name="Mycorrhizal Genomics Consortium"/>
            <person name="Kohler A."/>
            <person name="Kuo A."/>
            <person name="Nagy L.G."/>
            <person name="Floudas D."/>
            <person name="Copeland A."/>
            <person name="Barry K.W."/>
            <person name="Cichocki N."/>
            <person name="Veneault-Fourrey C."/>
            <person name="LaButti K."/>
            <person name="Lindquist E.A."/>
            <person name="Lipzen A."/>
            <person name="Lundell T."/>
            <person name="Morin E."/>
            <person name="Murat C."/>
            <person name="Riley R."/>
            <person name="Ohm R."/>
            <person name="Sun H."/>
            <person name="Tunlid A."/>
            <person name="Henrissat B."/>
            <person name="Grigoriev I.V."/>
            <person name="Hibbett D.S."/>
            <person name="Martin F."/>
        </authorList>
    </citation>
    <scope>NUCLEOTIDE SEQUENCE [LARGE SCALE GENOMIC DNA]</scope>
    <source>
        <strain evidence="2">Foug A</strain>
    </source>
</reference>
<gene>
    <name evidence="1" type="ORF">SCLCIDRAFT_29394</name>
</gene>
<organism evidence="1 2">
    <name type="scientific">Scleroderma citrinum Foug A</name>
    <dbReference type="NCBI Taxonomy" id="1036808"/>
    <lineage>
        <taxon>Eukaryota</taxon>
        <taxon>Fungi</taxon>
        <taxon>Dikarya</taxon>
        <taxon>Basidiomycota</taxon>
        <taxon>Agaricomycotina</taxon>
        <taxon>Agaricomycetes</taxon>
        <taxon>Agaricomycetidae</taxon>
        <taxon>Boletales</taxon>
        <taxon>Sclerodermatineae</taxon>
        <taxon>Sclerodermataceae</taxon>
        <taxon>Scleroderma</taxon>
    </lineage>
</organism>
<reference evidence="1 2" key="1">
    <citation type="submission" date="2014-04" db="EMBL/GenBank/DDBJ databases">
        <authorList>
            <consortium name="DOE Joint Genome Institute"/>
            <person name="Kuo A."/>
            <person name="Kohler A."/>
            <person name="Nagy L.G."/>
            <person name="Floudas D."/>
            <person name="Copeland A."/>
            <person name="Barry K.W."/>
            <person name="Cichocki N."/>
            <person name="Veneault-Fourrey C."/>
            <person name="LaButti K."/>
            <person name="Lindquist E.A."/>
            <person name="Lipzen A."/>
            <person name="Lundell T."/>
            <person name="Morin E."/>
            <person name="Murat C."/>
            <person name="Sun H."/>
            <person name="Tunlid A."/>
            <person name="Henrissat B."/>
            <person name="Grigoriev I.V."/>
            <person name="Hibbett D.S."/>
            <person name="Martin F."/>
            <person name="Nordberg H.P."/>
            <person name="Cantor M.N."/>
            <person name="Hua S.X."/>
        </authorList>
    </citation>
    <scope>NUCLEOTIDE SEQUENCE [LARGE SCALE GENOMIC DNA]</scope>
    <source>
        <strain evidence="1 2">Foug A</strain>
    </source>
</reference>
<dbReference type="STRING" id="1036808.A0A0C3D7E1"/>
<keyword evidence="2" id="KW-1185">Reference proteome</keyword>
<accession>A0A0C3D7E1</accession>
<sequence>MSAPLGEQWSLQCIQFWGGWAEGKQAGWTILLPISNDMLMRYLLDKLHAYETDYSDALAPTSWEATASFVGEAALLCPATTEALCMAHVALTMDVATLCKDVMTSQAAMVEDISQKLNIMTNLISSLAPSLGTLESPQDMNAHHHPSGLTVDHPSFPRTAMLSQPLAFPSQPIRLLAGTQPPCSVQGAMWASELLLSSPNTMVPSPVPAAHLNVTISVSLPSLAGAQRTSDGPPMGLVIPYIPVKLPDGGRAPKSDSWRDIMWHWMVGEPQLRLFVALKDWPHHYYNGQHGCKFNSLYHQQGVIAKEFLHA</sequence>
<evidence type="ECO:0000313" key="1">
    <source>
        <dbReference type="EMBL" id="KIM56650.1"/>
    </source>
</evidence>
<dbReference type="EMBL" id="KN822112">
    <property type="protein sequence ID" value="KIM56650.1"/>
    <property type="molecule type" value="Genomic_DNA"/>
</dbReference>
<name>A0A0C3D7E1_9AGAM</name>
<protein>
    <submittedName>
        <fullName evidence="1">Uncharacterized protein</fullName>
    </submittedName>
</protein>
<proteinExistence type="predicted"/>
<dbReference type="InParanoid" id="A0A0C3D7E1"/>
<dbReference type="Proteomes" id="UP000053989">
    <property type="component" value="Unassembled WGS sequence"/>
</dbReference>